<evidence type="ECO:0000313" key="3">
    <source>
        <dbReference type="Proteomes" id="UP001551695"/>
    </source>
</evidence>
<dbReference type="Pfam" id="PF02661">
    <property type="entry name" value="Fic"/>
    <property type="match status" value="1"/>
</dbReference>
<sequence>MIYALRDPGLLASAAARSQATVFGADAYPTLWEKAAALLHSIASNHPLIDGNKRLAIVAAVVFLARNGIDVDHLNEDRAYDLMIAVAKSELAEVADIATALIGMFDRV</sequence>
<dbReference type="InterPro" id="IPR003812">
    <property type="entry name" value="Fido"/>
</dbReference>
<dbReference type="Gene3D" id="1.20.120.1870">
    <property type="entry name" value="Fic/DOC protein, Fido domain"/>
    <property type="match status" value="1"/>
</dbReference>
<dbReference type="InterPro" id="IPR006440">
    <property type="entry name" value="Doc"/>
</dbReference>
<feature type="domain" description="Fido" evidence="1">
    <location>
        <begin position="1"/>
        <end position="100"/>
    </location>
</feature>
<organism evidence="2 3">
    <name type="scientific">Nocardia aurea</name>
    <dbReference type="NCBI Taxonomy" id="2144174"/>
    <lineage>
        <taxon>Bacteria</taxon>
        <taxon>Bacillati</taxon>
        <taxon>Actinomycetota</taxon>
        <taxon>Actinomycetes</taxon>
        <taxon>Mycobacteriales</taxon>
        <taxon>Nocardiaceae</taxon>
        <taxon>Nocardia</taxon>
    </lineage>
</organism>
<keyword evidence="3" id="KW-1185">Reference proteome</keyword>
<dbReference type="PROSITE" id="PS51459">
    <property type="entry name" value="FIDO"/>
    <property type="match status" value="1"/>
</dbReference>
<accession>A0ABV3FZ09</accession>
<name>A0ABV3FZ09_9NOCA</name>
<dbReference type="InterPro" id="IPR053737">
    <property type="entry name" value="Type_II_TA_Toxin"/>
</dbReference>
<comment type="caution">
    <text evidence="2">The sequence shown here is derived from an EMBL/GenBank/DDBJ whole genome shotgun (WGS) entry which is preliminary data.</text>
</comment>
<evidence type="ECO:0000313" key="2">
    <source>
        <dbReference type="EMBL" id="MEV0710657.1"/>
    </source>
</evidence>
<dbReference type="EMBL" id="JBFAKC010000011">
    <property type="protein sequence ID" value="MEV0710657.1"/>
    <property type="molecule type" value="Genomic_DNA"/>
</dbReference>
<evidence type="ECO:0000259" key="1">
    <source>
        <dbReference type="PROSITE" id="PS51459"/>
    </source>
</evidence>
<reference evidence="2 3" key="1">
    <citation type="submission" date="2024-06" db="EMBL/GenBank/DDBJ databases">
        <title>The Natural Products Discovery Center: Release of the First 8490 Sequenced Strains for Exploring Actinobacteria Biosynthetic Diversity.</title>
        <authorList>
            <person name="Kalkreuter E."/>
            <person name="Kautsar S.A."/>
            <person name="Yang D."/>
            <person name="Bader C.D."/>
            <person name="Teijaro C.N."/>
            <person name="Fluegel L."/>
            <person name="Davis C.M."/>
            <person name="Simpson J.R."/>
            <person name="Lauterbach L."/>
            <person name="Steele A.D."/>
            <person name="Gui C."/>
            <person name="Meng S."/>
            <person name="Li G."/>
            <person name="Viehrig K."/>
            <person name="Ye F."/>
            <person name="Su P."/>
            <person name="Kiefer A.F."/>
            <person name="Nichols A."/>
            <person name="Cepeda A.J."/>
            <person name="Yan W."/>
            <person name="Fan B."/>
            <person name="Jiang Y."/>
            <person name="Adhikari A."/>
            <person name="Zheng C.-J."/>
            <person name="Schuster L."/>
            <person name="Cowan T.M."/>
            <person name="Smanski M.J."/>
            <person name="Chevrette M.G."/>
            <person name="De Carvalho L.P.S."/>
            <person name="Shen B."/>
        </authorList>
    </citation>
    <scope>NUCLEOTIDE SEQUENCE [LARGE SCALE GENOMIC DNA]</scope>
    <source>
        <strain evidence="2 3">NPDC050403</strain>
    </source>
</reference>
<dbReference type="Proteomes" id="UP001551695">
    <property type="component" value="Unassembled WGS sequence"/>
</dbReference>
<dbReference type="SUPFAM" id="SSF140931">
    <property type="entry name" value="Fic-like"/>
    <property type="match status" value="1"/>
</dbReference>
<protein>
    <submittedName>
        <fullName evidence="2">Type II toxin-antitoxin system death-on-curing family toxin</fullName>
    </submittedName>
</protein>
<gene>
    <name evidence="2" type="ORF">AB0I48_24125</name>
</gene>
<dbReference type="PANTHER" id="PTHR39426:SF1">
    <property type="entry name" value="HOMOLOGY TO DEATH-ON-CURING PROTEIN OF PHAGE P1"/>
    <property type="match status" value="1"/>
</dbReference>
<dbReference type="PANTHER" id="PTHR39426">
    <property type="entry name" value="HOMOLOGY TO DEATH-ON-CURING PROTEIN OF PHAGE P1"/>
    <property type="match status" value="1"/>
</dbReference>
<dbReference type="InterPro" id="IPR036597">
    <property type="entry name" value="Fido-like_dom_sf"/>
</dbReference>
<dbReference type="RefSeq" id="WP_357786611.1">
    <property type="nucleotide sequence ID" value="NZ_JBFAKC010000011.1"/>
</dbReference>
<proteinExistence type="predicted"/>
<dbReference type="NCBIfam" id="TIGR01550">
    <property type="entry name" value="DOC_P1"/>
    <property type="match status" value="1"/>
</dbReference>